<keyword evidence="13" id="KW-1185">Reference proteome</keyword>
<comment type="caution">
    <text evidence="12">The sequence shown here is derived from an EMBL/GenBank/DDBJ whole genome shotgun (WGS) entry which is preliminary data.</text>
</comment>
<dbReference type="CDD" id="cd00146">
    <property type="entry name" value="PKD"/>
    <property type="match status" value="4"/>
</dbReference>
<dbReference type="Pfam" id="PF18962">
    <property type="entry name" value="Por_Secre_tail"/>
    <property type="match status" value="1"/>
</dbReference>
<dbReference type="SUPFAM" id="SSF48208">
    <property type="entry name" value="Six-hairpin glycosidases"/>
    <property type="match status" value="2"/>
</dbReference>
<dbReference type="InterPro" id="IPR000556">
    <property type="entry name" value="Glyco_hydro_48F"/>
</dbReference>
<dbReference type="SUPFAM" id="SSF49299">
    <property type="entry name" value="PKD domain"/>
    <property type="match status" value="4"/>
</dbReference>
<evidence type="ECO:0000259" key="11">
    <source>
        <dbReference type="PROSITE" id="PS51172"/>
    </source>
</evidence>
<name>A0A937D7W5_9FLAO</name>
<dbReference type="InterPro" id="IPR027390">
    <property type="entry name" value="Endoglucanase_F_dom3"/>
</dbReference>
<feature type="chain" id="PRO_5038161317" description="Endoglucanase" evidence="9">
    <location>
        <begin position="24"/>
        <end position="2225"/>
    </location>
</feature>
<comment type="similarity">
    <text evidence="8 9">Belongs to the glycosyl hydrolase 9 (cellulase E) family.</text>
</comment>
<evidence type="ECO:0000313" key="13">
    <source>
        <dbReference type="Proteomes" id="UP000651057"/>
    </source>
</evidence>
<dbReference type="InterPro" id="IPR013783">
    <property type="entry name" value="Ig-like_fold"/>
</dbReference>
<feature type="domain" description="PKD" evidence="10">
    <location>
        <begin position="647"/>
        <end position="728"/>
    </location>
</feature>
<dbReference type="Gene3D" id="2.60.40.710">
    <property type="entry name" value="Endoglucanase-like"/>
    <property type="match status" value="1"/>
</dbReference>
<dbReference type="PRINTS" id="PR00844">
    <property type="entry name" value="GLHYDRLASE48"/>
</dbReference>
<evidence type="ECO:0000256" key="4">
    <source>
        <dbReference type="ARBA" id="ARBA00023277"/>
    </source>
</evidence>
<dbReference type="PANTHER" id="PTHR22298">
    <property type="entry name" value="ENDO-1,4-BETA-GLUCANASE"/>
    <property type="match status" value="1"/>
</dbReference>
<dbReference type="InterPro" id="IPR001701">
    <property type="entry name" value="Glyco_hydro_9"/>
</dbReference>
<gene>
    <name evidence="12" type="ORF">JJQ60_01275</name>
</gene>
<feature type="active site" evidence="8">
    <location>
        <position position="450"/>
    </location>
</feature>
<dbReference type="Pfam" id="PF00942">
    <property type="entry name" value="CBM_3"/>
    <property type="match status" value="1"/>
</dbReference>
<dbReference type="Pfam" id="PF02011">
    <property type="entry name" value="Glyco_hydro_48"/>
    <property type="match status" value="1"/>
</dbReference>
<dbReference type="InterPro" id="IPR008965">
    <property type="entry name" value="CBM2/CBM3_carb-bd_dom_sf"/>
</dbReference>
<dbReference type="InterPro" id="IPR001956">
    <property type="entry name" value="CBM3"/>
</dbReference>
<dbReference type="InterPro" id="IPR022409">
    <property type="entry name" value="PKD/Chitinase_dom"/>
</dbReference>
<dbReference type="PROSITE" id="PS51172">
    <property type="entry name" value="CBM3"/>
    <property type="match status" value="1"/>
</dbReference>
<keyword evidence="2 8" id="KW-0378">Hydrolase</keyword>
<dbReference type="Gene3D" id="1.50.10.10">
    <property type="match status" value="2"/>
</dbReference>
<feature type="domain" description="PKD" evidence="10">
    <location>
        <begin position="735"/>
        <end position="816"/>
    </location>
</feature>
<dbReference type="InterPro" id="IPR023309">
    <property type="entry name" value="Endo-1-4-beta-glucanase_dom2"/>
</dbReference>
<feature type="domain" description="PKD" evidence="10">
    <location>
        <begin position="1397"/>
        <end position="1479"/>
    </location>
</feature>
<dbReference type="Proteomes" id="UP000651057">
    <property type="component" value="Unassembled WGS sequence"/>
</dbReference>
<feature type="active site" description="Nucleophile" evidence="7">
    <location>
        <position position="1711"/>
    </location>
</feature>
<proteinExistence type="inferred from homology"/>
<feature type="domain" description="CBM3" evidence="11">
    <location>
        <begin position="486"/>
        <end position="642"/>
    </location>
</feature>
<sequence length="2225" mass="239790">MKNFIKLGTLLILCLLCCNLTTAQFNYGEALQKSIFFYEAQQSGPLPDWNRVPWRGDSALNDGSDVGLDLTGGWYDAGDHVKFNFPMAYSVTTLAWGGIEFKDAYIQAGQYDILKRNLRFVTDYFLKCHTGPQELWGQVAAGGIDHAWWGPAEVNPQPRESFKISGVNGGSDLAGETAAALAAVSILLKDDDPAYSARLLQSAEELYAYADQVREAYSNSITDAAGFYRSFSNFEDEIVWGAAWLYRATNDNKYLVKAEAEYDNMQREGQSATAKYKEAFSWDDKAYGAYVLMSILTGKDKYKQDAERNLDWWTGVGVNGDVVPTTPGGLPHIRQWGTLRYANNEAFLALVYSDKVSTNASQQTAYRNYAKFMADYTLGNNPINRSFMIGFGNDPANKPHHRGAHGGWTNNCSGVPDASSHILYGAVVGGPKSPANDGFADDRCEFIANEVACDYNAGITGVLAWMYGAFGGTPLANFPPASAGIPNRAEVRTMSKFNSNNASGSTVQIRVQNRTAWPARVTDKLSYRYFFDISEGVAQGLTIADYQPTLNAVQGSSTITIGTWDASRNIYYAEVSLTGEQIAPIGDPQFRRETQLNFRVSNGVPYDTSNDWSAQGIGGTEIESTNIPVYDNGVLVFGNEPDAGNTPIASFTATPESGVSPLDVQFDASASSDPNGDVLSYNWNFGNGQTSSVVDPLITYSQIGSYLVTLTVSDGQNISSEVSKTITVSDGNIAPVANFTATPTTGIAPVTVSFDGSTSSDENGDTLTYTWDFGDGSTGTGVTVTHAYSTVGEYTATLTVNDGSKTGTKTTTINVTDGSPVASFTTSTDSGTIPFDVSFDASASTDPTGGTLSYSWDFGNGLTATGATATTSFTEVGTYTVTLTVTNSVGSSSEIKTVTATDGNASCTFGTPTAEALPAINTEFTNIFVLGDGGPNLDNVTNFNINWDLANNGLYQFSMNTNNGIPSWWNDFLPKVTQNFNSAEPAITITGSGFSGLDGTYWVTIDNGNFVLVSQTGGFTIYFSTTATAPDCGVVTPPSVNGGTIAGGPFVFTVGDGVADNVSGITRTGNIGETSQWIITDDQGKILGLPPTPEAVDFDGAGVGSCFIYNVSYNGTITGLAQDRLLSGLAGDFDLSNSIEVVRNPVITNPTVDGGTIAGGPFVFTVGDGVADNVSGITRTGNIGETSQWIITDDQGKILGLPPTPEVVDFDGAGVGSCFIYNISYNGMITGLAQDGLLSGLTGEFDLSNSIEVVRNPVSTGGDCTFGTPLANALPSINSEFENIYVLGNGGPNLDNVTKFNINWDLANNGLYVLSINTNNGQPNWYVDLRSSLTYSFNTANPDATFSGTGITGLDGSYWVTQDQGNFAMVSKTGGFTIYFSTSTTAPTCGGSGNTPPVADISATPISGEAPLVVTFDASGSTDVDGDTLTYDWNFGDGNSGTGAITDNTFTSKGTYEVNLTVSDGKGGEDTAVISISVTDGDIIINPPTGDNEYVNRFIEMRNEFYDPANGYFSADGSPHHSIETLIVEAPDHGHESTSELYSYWLWLEVMNGRVTGDWAPLGNVWDKIEQFIIPTKADQPTNAAYNPSSPAAYAAEFALPSSYPAPLEFSAPVGSDPVSPDLTAAYGADIYQMHWLLDNDNFYGFGNRGDGISTPSYINTFQRGEQESVYETVPHPSWESFDWGGTNGYLPLFIEDQNYAKQWRYTSAPDADARAVQAMYWAQVYAKEQGISLASLDLDKATKMGDYLRLAMFDKYFKPLGVQSATSGAGTGYNSAHYLMSWYMSWGGSADPASQWAFRIGSSHCHFGYQNPIAAYAMSQVQEFEPKSQNGKRDWTESLKRQMEFYTWLQSREGAIAGGATNSWNGDYSPYPAGKSTFYDMAYDDNPVYEDPGSGTWFGWQAWSMERVAEYYYITNDAMAKNLMDKWVDWVKSEVRLIAANDFEIPATLEWTGEPDTWDPTNPGTNSNLSVTVTGYSQDLGVAASMAKALIYYAAATQKHATLDTDARDLAKEVLDRMWTTYRDEKGVSSPENRGDFSRIFEQEVYVPQGFNGIMPNGDVVQPGVSFLDIRSDLRNDPEFDRLQTAYNAGQEYTQRYHRSWAQIEVALANAEYGFFFGETTTAPSNRVSNMVDVLVSPNPASSFINISAPLSTGIGKSSTSKVNNLSIRLINLTGNVVRSKNLRNSQQVQARISVDGVPSGIYILEVSNATTGEISRNKVIVNR</sequence>
<keyword evidence="5 8" id="KW-0326">Glycosidase</keyword>
<dbReference type="EC" id="3.2.1.4" evidence="9"/>
<dbReference type="Pfam" id="PF18911">
    <property type="entry name" value="PKD_4"/>
    <property type="match status" value="4"/>
</dbReference>
<organism evidence="12 13">
    <name type="scientific">Aquimarina mytili</name>
    <dbReference type="NCBI Taxonomy" id="874423"/>
    <lineage>
        <taxon>Bacteria</taxon>
        <taxon>Pseudomonadati</taxon>
        <taxon>Bacteroidota</taxon>
        <taxon>Flavobacteriia</taxon>
        <taxon>Flavobacteriales</taxon>
        <taxon>Flavobacteriaceae</taxon>
        <taxon>Aquimarina</taxon>
    </lineage>
</organism>
<evidence type="ECO:0000256" key="2">
    <source>
        <dbReference type="ARBA" id="ARBA00022801"/>
    </source>
</evidence>
<dbReference type="GO" id="GO:0030245">
    <property type="term" value="P:cellulose catabolic process"/>
    <property type="evidence" value="ECO:0007669"/>
    <property type="project" value="UniProtKB-KW"/>
</dbReference>
<dbReference type="InterPro" id="IPR033126">
    <property type="entry name" value="Glyco_hydro_9_Asp/Glu_AS"/>
</dbReference>
<feature type="signal peptide" evidence="9">
    <location>
        <begin position="1"/>
        <end position="23"/>
    </location>
</feature>
<dbReference type="Pfam" id="PF00759">
    <property type="entry name" value="Glyco_hydro_9"/>
    <property type="match status" value="1"/>
</dbReference>
<evidence type="ECO:0000256" key="7">
    <source>
        <dbReference type="PIRSR" id="PIRSR600556-1"/>
    </source>
</evidence>
<dbReference type="Gene3D" id="2.60.40.10">
    <property type="entry name" value="Immunoglobulins"/>
    <property type="match status" value="4"/>
</dbReference>
<evidence type="ECO:0000256" key="1">
    <source>
        <dbReference type="ARBA" id="ARBA00022729"/>
    </source>
</evidence>
<accession>A0A937D7W5</accession>
<evidence type="ECO:0000259" key="10">
    <source>
        <dbReference type="PROSITE" id="PS50093"/>
    </source>
</evidence>
<dbReference type="Gene3D" id="2.170.160.10">
    <property type="entry name" value="Endo-1,4-beta-glucanase f. Domain 2"/>
    <property type="match status" value="1"/>
</dbReference>
<reference evidence="12" key="1">
    <citation type="submission" date="2021-01" db="EMBL/GenBank/DDBJ databases">
        <authorList>
            <person name="Zhong Y.L."/>
        </authorList>
    </citation>
    <scope>NUCLEOTIDE SEQUENCE</scope>
    <source>
        <strain evidence="12">KCTC 23302</strain>
    </source>
</reference>
<dbReference type="EMBL" id="JAERQJ010000001">
    <property type="protein sequence ID" value="MBL0682137.1"/>
    <property type="molecule type" value="Genomic_DNA"/>
</dbReference>
<dbReference type="SMART" id="SM01067">
    <property type="entry name" value="CBM_3"/>
    <property type="match status" value="1"/>
</dbReference>
<keyword evidence="1 9" id="KW-0732">Signal</keyword>
<keyword evidence="3 9" id="KW-0136">Cellulose degradation</keyword>
<dbReference type="InterPro" id="IPR000601">
    <property type="entry name" value="PKD_dom"/>
</dbReference>
<comment type="catalytic activity">
    <reaction evidence="9">
        <text>Endohydrolysis of (1-&gt;4)-beta-D-glucosidic linkages in cellulose, lichenin and cereal beta-D-glucans.</text>
        <dbReference type="EC" id="3.2.1.4"/>
    </reaction>
</comment>
<feature type="domain" description="PKD" evidence="10">
    <location>
        <begin position="820"/>
        <end position="901"/>
    </location>
</feature>
<dbReference type="InterPro" id="IPR012341">
    <property type="entry name" value="6hp_glycosidase-like_sf"/>
</dbReference>
<evidence type="ECO:0000256" key="8">
    <source>
        <dbReference type="PROSITE-ProRule" id="PRU10060"/>
    </source>
</evidence>
<dbReference type="InterPro" id="IPR036966">
    <property type="entry name" value="CBM3_sf"/>
</dbReference>
<dbReference type="NCBIfam" id="TIGR04183">
    <property type="entry name" value="Por_Secre_tail"/>
    <property type="match status" value="1"/>
</dbReference>
<keyword evidence="4 8" id="KW-0119">Carbohydrate metabolism</keyword>
<keyword evidence="6 8" id="KW-0624">Polysaccharide degradation</keyword>
<feature type="active site" evidence="8">
    <location>
        <position position="441"/>
    </location>
</feature>
<dbReference type="InterPro" id="IPR026444">
    <property type="entry name" value="Secre_tail"/>
</dbReference>
<feature type="active site" description="Proton donor" evidence="7">
    <location>
        <position position="1540"/>
    </location>
</feature>
<dbReference type="GO" id="GO:0030248">
    <property type="term" value="F:cellulose binding"/>
    <property type="evidence" value="ECO:0007669"/>
    <property type="project" value="InterPro"/>
</dbReference>
<dbReference type="Gene3D" id="4.10.870.10">
    <property type="entry name" value="Endo-1,4-beta-glucanase f. Domain 3"/>
    <property type="match status" value="1"/>
</dbReference>
<evidence type="ECO:0000313" key="12">
    <source>
        <dbReference type="EMBL" id="MBL0682137.1"/>
    </source>
</evidence>
<dbReference type="PROSITE" id="PS00698">
    <property type="entry name" value="GH9_3"/>
    <property type="match status" value="1"/>
</dbReference>
<dbReference type="SMART" id="SM00089">
    <property type="entry name" value="PKD"/>
    <property type="match status" value="4"/>
</dbReference>
<dbReference type="RefSeq" id="WP_201916140.1">
    <property type="nucleotide sequence ID" value="NZ_BAABAX010000001.1"/>
</dbReference>
<dbReference type="GO" id="GO:0008810">
    <property type="term" value="F:cellulase activity"/>
    <property type="evidence" value="ECO:0007669"/>
    <property type="project" value="UniProtKB-EC"/>
</dbReference>
<dbReference type="SUPFAM" id="SSF49384">
    <property type="entry name" value="Carbohydrate-binding domain"/>
    <property type="match status" value="1"/>
</dbReference>
<evidence type="ECO:0000256" key="6">
    <source>
        <dbReference type="ARBA" id="ARBA00023326"/>
    </source>
</evidence>
<dbReference type="PROSITE" id="PS50093">
    <property type="entry name" value="PKD"/>
    <property type="match status" value="4"/>
</dbReference>
<protein>
    <recommendedName>
        <fullName evidence="9">Endoglucanase</fullName>
        <ecNumber evidence="9">3.2.1.4</ecNumber>
    </recommendedName>
</protein>
<evidence type="ECO:0000256" key="5">
    <source>
        <dbReference type="ARBA" id="ARBA00023295"/>
    </source>
</evidence>
<dbReference type="InterPro" id="IPR008928">
    <property type="entry name" value="6-hairpin_glycosidase_sf"/>
</dbReference>
<evidence type="ECO:0000256" key="3">
    <source>
        <dbReference type="ARBA" id="ARBA00023001"/>
    </source>
</evidence>
<dbReference type="InterPro" id="IPR035986">
    <property type="entry name" value="PKD_dom_sf"/>
</dbReference>
<evidence type="ECO:0000256" key="9">
    <source>
        <dbReference type="RuleBase" id="RU361166"/>
    </source>
</evidence>